<dbReference type="STRING" id="565045.NOR51B_472"/>
<protein>
    <submittedName>
        <fullName evidence="1">Uncharacterized protein</fullName>
    </submittedName>
</protein>
<dbReference type="HOGENOM" id="CLU_2633856_0_0_6"/>
<keyword evidence="2" id="KW-1185">Reference proteome</keyword>
<evidence type="ECO:0000313" key="1">
    <source>
        <dbReference type="EMBL" id="EED34535.1"/>
    </source>
</evidence>
<accession>B8KV18</accession>
<evidence type="ECO:0000313" key="2">
    <source>
        <dbReference type="Proteomes" id="UP000004699"/>
    </source>
</evidence>
<proteinExistence type="predicted"/>
<name>B8KV18_9GAMM</name>
<sequence length="77" mass="8236">MNCPLPKPTPAAFPAANGNGSNPHFFEGPVSPSRTACFSKLGLIATSAKLIALTQRVSDYFLLANMPRTVSAYQSFF</sequence>
<dbReference type="Proteomes" id="UP000004699">
    <property type="component" value="Unassembled WGS sequence"/>
</dbReference>
<dbReference type="AlphaFoldDB" id="B8KV18"/>
<dbReference type="EMBL" id="DS999411">
    <property type="protein sequence ID" value="EED34535.1"/>
    <property type="molecule type" value="Genomic_DNA"/>
</dbReference>
<organism evidence="1 2">
    <name type="scientific">Luminiphilus syltensis NOR5-1B</name>
    <dbReference type="NCBI Taxonomy" id="565045"/>
    <lineage>
        <taxon>Bacteria</taxon>
        <taxon>Pseudomonadati</taxon>
        <taxon>Pseudomonadota</taxon>
        <taxon>Gammaproteobacteria</taxon>
        <taxon>Cellvibrionales</taxon>
        <taxon>Halieaceae</taxon>
        <taxon>Luminiphilus</taxon>
    </lineage>
</organism>
<reference evidence="2" key="1">
    <citation type="journal article" date="2013" name="BMC Microbiol.">
        <title>Taxonomy and evolution of bacteriochlorophyll a-containing members of the OM60/NOR5 clade of marine gammaproteobacteria: description of Luminiphilus syltensis gen. nov., sp. nov., reclassification of Haliea rubra as Pseudohaliea rubra gen. nov., comb. nov., and emendation of Chromatocurvus halotolerans.</title>
        <authorList>
            <person name="Spring S."/>
            <person name="Riedel T."/>
            <person name="Sproer C."/>
            <person name="Yan S."/>
            <person name="Harder J."/>
            <person name="Fuchs B.M."/>
        </authorList>
    </citation>
    <scope>NUCLEOTIDE SEQUENCE [LARGE SCALE GENOMIC DNA]</scope>
    <source>
        <strain evidence="2">NOR51-B</strain>
    </source>
</reference>
<gene>
    <name evidence="1" type="ORF">NOR51B_472</name>
</gene>